<sequence>MLHQIVPVLHKRQLFNRRPQNSVKFSIRHVNVYLPTPNQLLCVSNFGISMYGLNFINSCGFEVKTFVLFDAESLTRTIS</sequence>
<name>A0A0K2UAU5_LEPSM</name>
<proteinExistence type="predicted"/>
<dbReference type="EMBL" id="HACA01017470">
    <property type="protein sequence ID" value="CDW34831.1"/>
    <property type="molecule type" value="Transcribed_RNA"/>
</dbReference>
<evidence type="ECO:0000313" key="1">
    <source>
        <dbReference type="EMBL" id="CDW34831.1"/>
    </source>
</evidence>
<accession>A0A0K2UAU5</accession>
<dbReference type="AlphaFoldDB" id="A0A0K2UAU5"/>
<feature type="non-terminal residue" evidence="1">
    <location>
        <position position="79"/>
    </location>
</feature>
<organism evidence="1">
    <name type="scientific">Lepeophtheirus salmonis</name>
    <name type="common">Salmon louse</name>
    <name type="synonym">Caligus salmonis</name>
    <dbReference type="NCBI Taxonomy" id="72036"/>
    <lineage>
        <taxon>Eukaryota</taxon>
        <taxon>Metazoa</taxon>
        <taxon>Ecdysozoa</taxon>
        <taxon>Arthropoda</taxon>
        <taxon>Crustacea</taxon>
        <taxon>Multicrustacea</taxon>
        <taxon>Hexanauplia</taxon>
        <taxon>Copepoda</taxon>
        <taxon>Siphonostomatoida</taxon>
        <taxon>Caligidae</taxon>
        <taxon>Lepeophtheirus</taxon>
    </lineage>
</organism>
<reference evidence="1" key="1">
    <citation type="submission" date="2014-05" db="EMBL/GenBank/DDBJ databases">
        <authorList>
            <person name="Chronopoulou M."/>
        </authorList>
    </citation>
    <scope>NUCLEOTIDE SEQUENCE</scope>
    <source>
        <tissue evidence="1">Whole organism</tissue>
    </source>
</reference>
<protein>
    <submittedName>
        <fullName evidence="1">Uncharacterized protein</fullName>
    </submittedName>
</protein>